<evidence type="ECO:0000313" key="3">
    <source>
        <dbReference type="Proteomes" id="UP000308133"/>
    </source>
</evidence>
<name>A0A4U7B0D1_9PEZI</name>
<evidence type="ECO:0000313" key="2">
    <source>
        <dbReference type="EMBL" id="TKX22761.1"/>
    </source>
</evidence>
<organism evidence="2 3">
    <name type="scientific">Elsinoe australis</name>
    <dbReference type="NCBI Taxonomy" id="40998"/>
    <lineage>
        <taxon>Eukaryota</taxon>
        <taxon>Fungi</taxon>
        <taxon>Dikarya</taxon>
        <taxon>Ascomycota</taxon>
        <taxon>Pezizomycotina</taxon>
        <taxon>Dothideomycetes</taxon>
        <taxon>Dothideomycetidae</taxon>
        <taxon>Myriangiales</taxon>
        <taxon>Elsinoaceae</taxon>
        <taxon>Elsinoe</taxon>
    </lineage>
</organism>
<gene>
    <name evidence="2" type="ORF">C1H76_5078</name>
</gene>
<reference evidence="2 3" key="1">
    <citation type="submission" date="2018-02" db="EMBL/GenBank/DDBJ databases">
        <title>Draft genome sequences of Elsinoe sp., causing black scab on jojoba.</title>
        <authorList>
            <person name="Stodart B."/>
            <person name="Jeffress S."/>
            <person name="Ash G."/>
            <person name="Arun Chinnappa K."/>
        </authorList>
    </citation>
    <scope>NUCLEOTIDE SEQUENCE [LARGE SCALE GENOMIC DNA]</scope>
    <source>
        <strain evidence="2 3">Hillstone_2</strain>
    </source>
</reference>
<accession>A0A4U7B0D1</accession>
<sequence length="384" mass="42802">MASSATEETLVPALNLDDFFDAQLPFPSGWLDFPSPFCQDTPVPQDRDAFGNAVFSSHYPGSQPSPLTQSTPCGSSNDLPSSANTHEPSPSQLWVSDETDLFDNNFTVHLLDTDSKTHVENYDLMDPDHTGHSSSAPYQWQQHTTGGADNQTANHNAWLAPSETSVHTVADSNASQLYHGTAERPSAIPTHEMNYQLMPDYAMTAQPSGTIGPPAGSQAANVPFPTPTFTSWSGFPADTAHGSMTEMSSRDDITGFMAERVHQWIPSTNNGFSVPLNCACGPTIDWVYMHEFVPWDQDSHFVLQYDEIGLQAKQVRSPCLALKTMYFQSENLQFERFLDLVVDQHLDQFAAKFYEKEYNFPKEALRLLCELFRNTTPRRDKVFV</sequence>
<dbReference type="Proteomes" id="UP000308133">
    <property type="component" value="Unassembled WGS sequence"/>
</dbReference>
<evidence type="ECO:0000256" key="1">
    <source>
        <dbReference type="SAM" id="MobiDB-lite"/>
    </source>
</evidence>
<feature type="compositionally biased region" description="Polar residues" evidence="1">
    <location>
        <begin position="59"/>
        <end position="93"/>
    </location>
</feature>
<feature type="region of interest" description="Disordered" evidence="1">
    <location>
        <begin position="45"/>
        <end position="93"/>
    </location>
</feature>
<comment type="caution">
    <text evidence="2">The sequence shown here is derived from an EMBL/GenBank/DDBJ whole genome shotgun (WGS) entry which is preliminary data.</text>
</comment>
<protein>
    <submittedName>
        <fullName evidence="2">Uncharacterized protein</fullName>
    </submittedName>
</protein>
<proteinExistence type="predicted"/>
<dbReference type="AlphaFoldDB" id="A0A4U7B0D1"/>
<dbReference type="EMBL" id="PTQR01000061">
    <property type="protein sequence ID" value="TKX22761.1"/>
    <property type="molecule type" value="Genomic_DNA"/>
</dbReference>